<proteinExistence type="predicted"/>
<protein>
    <submittedName>
        <fullName evidence="2">Uncharacterized protein</fullName>
    </submittedName>
</protein>
<dbReference type="Gene3D" id="3.40.50.150">
    <property type="entry name" value="Vaccinia Virus protein VP39"/>
    <property type="match status" value="1"/>
</dbReference>
<organism evidence="2 3">
    <name type="scientific">Kingdonia uniflora</name>
    <dbReference type="NCBI Taxonomy" id="39325"/>
    <lineage>
        <taxon>Eukaryota</taxon>
        <taxon>Viridiplantae</taxon>
        <taxon>Streptophyta</taxon>
        <taxon>Embryophyta</taxon>
        <taxon>Tracheophyta</taxon>
        <taxon>Spermatophyta</taxon>
        <taxon>Magnoliopsida</taxon>
        <taxon>Ranunculales</taxon>
        <taxon>Circaeasteraceae</taxon>
        <taxon>Kingdonia</taxon>
    </lineage>
</organism>
<dbReference type="InterPro" id="IPR002110">
    <property type="entry name" value="Ankyrin_rpt"/>
</dbReference>
<keyword evidence="1" id="KW-0040">ANK repeat</keyword>
<sequence>MMVGTGISIELLFQSTIDQIGLADKVQPSDIDICGFNGSREERVGKIILPIMAGPTIVDVVFYVFGFDDWSRFGGLGRGWIDQIQGLGLNDRELLSGRVCHLLSPNGVLFNSIFSVDRYELVKYVFPVEKLPEWMEFMVNTFGVVFPFKALLGETPSTLGLGEAVILFVKSLNSGLVGLSRGSEGAQHGENSWWRFIVRTFFFCPMGNSIKNAYQLFGIWISYMEPWKMSLQDFLDLDVLICRPNENSRIQKTQSPSNRDAPKDNCESVYAYTSSWEVYVLSNYLYYSSPVMHFLRFVHKFLHTDMETIIQMVWKIHLCKSWRTWSALELLSILPLAVAGGQETSIVLRGQNLTIPGTKYHYAYMGGYTSKVVLVLVDVVYDDTSLESFSFPGGLPNVLSHCFIERMGLKGTTYFPVFIDNSLIYKELRLLEAELNGPRVSNVTLENQVQDLGKPKSREDALHFLNELGCTDSSRKYLFFLNQSGPGGVTPLHLAACMNYSEHIVDVLINDPQEFRGGEGFPYKMASTTKIANMYIDLTWEKIWGDHIHLGFYDLNTTTKPDRKIAQFCLIEEALRFDNVSEDSVKKPKSIVDVGCGISVPAIYLAKMYGAKCICIDISPYNVKRGTEISNAQGLGDKVTLQVGDAL</sequence>
<dbReference type="PROSITE" id="PS50297">
    <property type="entry name" value="ANK_REP_REGION"/>
    <property type="match status" value="1"/>
</dbReference>
<name>A0A7J7N305_9MAGN</name>
<feature type="repeat" description="ANK" evidence="1">
    <location>
        <begin position="487"/>
        <end position="510"/>
    </location>
</feature>
<dbReference type="EMBL" id="JACGCM010001135">
    <property type="protein sequence ID" value="KAF6161298.1"/>
    <property type="molecule type" value="Genomic_DNA"/>
</dbReference>
<dbReference type="PANTHER" id="PTHR31801">
    <property type="entry name" value="ALTERED INHERITANCE OF MITOCHONDRIA PROTEIN 24, MITOCHONDRIAL"/>
    <property type="match status" value="1"/>
</dbReference>
<dbReference type="PROSITE" id="PS50088">
    <property type="entry name" value="ANK_REPEAT"/>
    <property type="match status" value="1"/>
</dbReference>
<gene>
    <name evidence="2" type="ORF">GIB67_009185</name>
</gene>
<dbReference type="CDD" id="cd02440">
    <property type="entry name" value="AdoMet_MTases"/>
    <property type="match status" value="1"/>
</dbReference>
<dbReference type="OrthoDB" id="8300214at2759"/>
<dbReference type="InterPro" id="IPR029063">
    <property type="entry name" value="SAM-dependent_MTases_sf"/>
</dbReference>
<dbReference type="Pfam" id="PF26102">
    <property type="entry name" value="Ig_SPL7"/>
    <property type="match status" value="1"/>
</dbReference>
<comment type="caution">
    <text evidence="2">The sequence shown here is derived from an EMBL/GenBank/DDBJ whole genome shotgun (WGS) entry which is preliminary data.</text>
</comment>
<reference evidence="2 3" key="1">
    <citation type="journal article" date="2020" name="IScience">
        <title>Genome Sequencing of the Endangered Kingdonia uniflora (Circaeasteraceae, Ranunculales) Reveals Potential Mechanisms of Evolutionary Specialization.</title>
        <authorList>
            <person name="Sun Y."/>
            <person name="Deng T."/>
            <person name="Zhang A."/>
            <person name="Moore M.J."/>
            <person name="Landis J.B."/>
            <person name="Lin N."/>
            <person name="Zhang H."/>
            <person name="Zhang X."/>
            <person name="Huang J."/>
            <person name="Zhang X."/>
            <person name="Sun H."/>
            <person name="Wang H."/>
        </authorList>
    </citation>
    <scope>NUCLEOTIDE SEQUENCE [LARGE SCALE GENOMIC DNA]</scope>
    <source>
        <strain evidence="2">TB1705</strain>
        <tissue evidence="2">Leaf</tissue>
    </source>
</reference>
<keyword evidence="3" id="KW-1185">Reference proteome</keyword>
<dbReference type="SUPFAM" id="SSF53335">
    <property type="entry name" value="S-adenosyl-L-methionine-dependent methyltransferases"/>
    <property type="match status" value="1"/>
</dbReference>
<accession>A0A7J7N305</accession>
<evidence type="ECO:0000313" key="3">
    <source>
        <dbReference type="Proteomes" id="UP000541444"/>
    </source>
</evidence>
<dbReference type="AlphaFoldDB" id="A0A7J7N305"/>
<evidence type="ECO:0000313" key="2">
    <source>
        <dbReference type="EMBL" id="KAF6161298.1"/>
    </source>
</evidence>
<evidence type="ECO:0000256" key="1">
    <source>
        <dbReference type="PROSITE-ProRule" id="PRU00023"/>
    </source>
</evidence>
<dbReference type="Proteomes" id="UP000541444">
    <property type="component" value="Unassembled WGS sequence"/>
</dbReference>
<dbReference type="PANTHER" id="PTHR31801:SF1">
    <property type="entry name" value="SPHINGOMYELIN PHOSPHODIESTERASE"/>
    <property type="match status" value="1"/>
</dbReference>